<accession>A0A1E1M3Z0</accession>
<sequence length="126" mass="13744">MYATGSHQLETPSERFSTSFHSNALQRDRPSTSGAGLDGVRQSSRKKGLPGGAEHLLNSLSLIESLRATRDLDSSVWSGTEIVLQWSDTIRDRKCSYTGIFDITATLKDWTAATLRVLASSTLELG</sequence>
<name>A0A1E1M3Z0_RHYSE</name>
<evidence type="ECO:0000313" key="2">
    <source>
        <dbReference type="EMBL" id="CZT43305.1"/>
    </source>
</evidence>
<feature type="region of interest" description="Disordered" evidence="1">
    <location>
        <begin position="1"/>
        <end position="52"/>
    </location>
</feature>
<keyword evidence="3" id="KW-1185">Reference proteome</keyword>
<evidence type="ECO:0000313" key="3">
    <source>
        <dbReference type="Proteomes" id="UP000177625"/>
    </source>
</evidence>
<organism evidence="2 3">
    <name type="scientific">Rhynchosporium secalis</name>
    <name type="common">Barley scald fungus</name>
    <dbReference type="NCBI Taxonomy" id="38038"/>
    <lineage>
        <taxon>Eukaryota</taxon>
        <taxon>Fungi</taxon>
        <taxon>Dikarya</taxon>
        <taxon>Ascomycota</taxon>
        <taxon>Pezizomycotina</taxon>
        <taxon>Leotiomycetes</taxon>
        <taxon>Helotiales</taxon>
        <taxon>Ploettnerulaceae</taxon>
        <taxon>Rhynchosporium</taxon>
    </lineage>
</organism>
<dbReference type="Proteomes" id="UP000177625">
    <property type="component" value="Unassembled WGS sequence"/>
</dbReference>
<reference evidence="3" key="1">
    <citation type="submission" date="2016-03" db="EMBL/GenBank/DDBJ databases">
        <authorList>
            <person name="Guldener U."/>
        </authorList>
    </citation>
    <scope>NUCLEOTIDE SEQUENCE [LARGE SCALE GENOMIC DNA]</scope>
</reference>
<gene>
    <name evidence="2" type="ORF">RSE6_03318</name>
</gene>
<protein>
    <submittedName>
        <fullName evidence="2">Uncharacterized protein</fullName>
    </submittedName>
</protein>
<proteinExistence type="predicted"/>
<dbReference type="AlphaFoldDB" id="A0A1E1M3Z0"/>
<evidence type="ECO:0000256" key="1">
    <source>
        <dbReference type="SAM" id="MobiDB-lite"/>
    </source>
</evidence>
<dbReference type="EMBL" id="FJVC01000119">
    <property type="protein sequence ID" value="CZT43305.1"/>
    <property type="molecule type" value="Genomic_DNA"/>
</dbReference>
<feature type="compositionally biased region" description="Polar residues" evidence="1">
    <location>
        <begin position="1"/>
        <end position="25"/>
    </location>
</feature>